<evidence type="ECO:0000313" key="2">
    <source>
        <dbReference type="EMBL" id="KAF9886274.1"/>
    </source>
</evidence>
<organism evidence="2 3">
    <name type="scientific">Aspergillus nanangensis</name>
    <dbReference type="NCBI Taxonomy" id="2582783"/>
    <lineage>
        <taxon>Eukaryota</taxon>
        <taxon>Fungi</taxon>
        <taxon>Dikarya</taxon>
        <taxon>Ascomycota</taxon>
        <taxon>Pezizomycotina</taxon>
        <taxon>Eurotiomycetes</taxon>
        <taxon>Eurotiomycetidae</taxon>
        <taxon>Eurotiales</taxon>
        <taxon>Aspergillaceae</taxon>
        <taxon>Aspergillus</taxon>
        <taxon>Aspergillus subgen. Circumdati</taxon>
    </lineage>
</organism>
<name>A0AAD4GQF8_ASPNN</name>
<dbReference type="GO" id="GO:0008168">
    <property type="term" value="F:methyltransferase activity"/>
    <property type="evidence" value="ECO:0007669"/>
    <property type="project" value="TreeGrafter"/>
</dbReference>
<dbReference type="AlphaFoldDB" id="A0AAD4GQF8"/>
<dbReference type="Proteomes" id="UP001194746">
    <property type="component" value="Unassembled WGS sequence"/>
</dbReference>
<sequence length="269" mass="29546">MADISLIMETGALADIYEAASENQYKAGLVLLEQLKFTPGEIVLDVGCGTGRLGVDAADLVGPHGKVTGIDPLATRIQIASKRARENLSFLVGDALDLSIFASASFDVVYLNAVFHWLPDKARALHEFARVLKPNGRLGITTGSGDHPYPHEILKERVMARERYRSYIESTKGDASLPTKKHLESLLHDAGFQCQSIFFAPHVLITKSASEMVDFIEASSFGNFLGHLPNHLRSMARQEIEEEYEQLRTDEGIVAEATRLIVVANKIQG</sequence>
<reference evidence="2" key="2">
    <citation type="submission" date="2020-02" db="EMBL/GenBank/DDBJ databases">
        <authorList>
            <person name="Gilchrist C.L.M."/>
            <person name="Chooi Y.-H."/>
        </authorList>
    </citation>
    <scope>NUCLEOTIDE SEQUENCE</scope>
    <source>
        <strain evidence="2">MST-FP2251</strain>
    </source>
</reference>
<feature type="domain" description="Methyltransferase" evidence="1">
    <location>
        <begin position="39"/>
        <end position="191"/>
    </location>
</feature>
<evidence type="ECO:0000259" key="1">
    <source>
        <dbReference type="Pfam" id="PF13847"/>
    </source>
</evidence>
<keyword evidence="3" id="KW-1185">Reference proteome</keyword>
<comment type="caution">
    <text evidence="2">The sequence shown here is derived from an EMBL/GenBank/DDBJ whole genome shotgun (WGS) entry which is preliminary data.</text>
</comment>
<dbReference type="InterPro" id="IPR050508">
    <property type="entry name" value="Methyltransf_Superfamily"/>
</dbReference>
<proteinExistence type="predicted"/>
<reference evidence="2" key="1">
    <citation type="journal article" date="2019" name="Beilstein J. Org. Chem.">
        <title>Nanangenines: drimane sesquiterpenoids as the dominant metabolite cohort of a novel Australian fungus, Aspergillus nanangensis.</title>
        <authorList>
            <person name="Lacey H.J."/>
            <person name="Gilchrist C.L.M."/>
            <person name="Crombie A."/>
            <person name="Kalaitzis J.A."/>
            <person name="Vuong D."/>
            <person name="Rutledge P.J."/>
            <person name="Turner P."/>
            <person name="Pitt J.I."/>
            <person name="Lacey E."/>
            <person name="Chooi Y.H."/>
            <person name="Piggott A.M."/>
        </authorList>
    </citation>
    <scope>NUCLEOTIDE SEQUENCE</scope>
    <source>
        <strain evidence="2">MST-FP2251</strain>
    </source>
</reference>
<dbReference type="PANTHER" id="PTHR42912">
    <property type="entry name" value="METHYLTRANSFERASE"/>
    <property type="match status" value="1"/>
</dbReference>
<dbReference type="SUPFAM" id="SSF53335">
    <property type="entry name" value="S-adenosyl-L-methionine-dependent methyltransferases"/>
    <property type="match status" value="1"/>
</dbReference>
<dbReference type="InterPro" id="IPR025714">
    <property type="entry name" value="Methyltranfer_dom"/>
</dbReference>
<dbReference type="Pfam" id="PF13847">
    <property type="entry name" value="Methyltransf_31"/>
    <property type="match status" value="1"/>
</dbReference>
<evidence type="ECO:0000313" key="3">
    <source>
        <dbReference type="Proteomes" id="UP001194746"/>
    </source>
</evidence>
<dbReference type="CDD" id="cd02440">
    <property type="entry name" value="AdoMet_MTases"/>
    <property type="match status" value="1"/>
</dbReference>
<dbReference type="PANTHER" id="PTHR42912:SF80">
    <property type="entry name" value="METHYLTRANSFERASE DOMAIN-CONTAINING PROTEIN"/>
    <property type="match status" value="1"/>
</dbReference>
<gene>
    <name evidence="2" type="ORF">FE257_011887</name>
</gene>
<dbReference type="EMBL" id="VCAU01000080">
    <property type="protein sequence ID" value="KAF9886274.1"/>
    <property type="molecule type" value="Genomic_DNA"/>
</dbReference>
<protein>
    <recommendedName>
        <fullName evidence="1">Methyltransferase domain-containing protein</fullName>
    </recommendedName>
</protein>
<dbReference type="Gene3D" id="3.40.50.150">
    <property type="entry name" value="Vaccinia Virus protein VP39"/>
    <property type="match status" value="1"/>
</dbReference>
<dbReference type="InterPro" id="IPR029063">
    <property type="entry name" value="SAM-dependent_MTases_sf"/>
</dbReference>
<accession>A0AAD4GQF8</accession>